<dbReference type="Gene3D" id="3.20.20.70">
    <property type="entry name" value="Aldolase class I"/>
    <property type="match status" value="1"/>
</dbReference>
<sequence length="448" mass="48748">MSDPNNPNITNRGTPQWGLYQRELFWGPNEGKRPPFNTHPDKLRELAEERLSKSGWLYASRNAGLSWTHHANRAAFYRHQIVPRTLVDTRARDTAIEILGHRVAAPVGLAPIGINRIYHATGELSPARTAGRLGLAYCLSSAASCRIEDVAHANDEGAPSSATATTSTSAGNDDAGSGNGSKGIRFYQLYWSPDDAVTLNMLERAAASGYEALMLTTDTWQLGWRHDDAALGNYAFYHEHGAGDLGLGDAVFRGRLEQLSLDPDAQPKEVGAAWIDGHIWHGHSFTWDRLPWLMEQWRRVSDGKPFVIKGIQHPGDARRAVEFGVDGIVVSNHAGQQVDGAVASLDALERIVEAVGDKTYIMFDSGIRGAADVFKALALGAKFVFIGRLWVYALSVGGEEGVTHELKALLADLDILMNVAGYPDLKAVDRDTLDSLPKGSYFPGAPPS</sequence>
<evidence type="ECO:0000313" key="6">
    <source>
        <dbReference type="EMBL" id="RYO83723.1"/>
    </source>
</evidence>
<evidence type="ECO:0000256" key="4">
    <source>
        <dbReference type="SAM" id="MobiDB-lite"/>
    </source>
</evidence>
<comment type="caution">
    <text evidence="6">The sequence shown here is derived from an EMBL/GenBank/DDBJ whole genome shotgun (WGS) entry which is preliminary data.</text>
</comment>
<evidence type="ECO:0000313" key="7">
    <source>
        <dbReference type="Proteomes" id="UP000294003"/>
    </source>
</evidence>
<dbReference type="InterPro" id="IPR037396">
    <property type="entry name" value="FMN_HAD"/>
</dbReference>
<evidence type="ECO:0000256" key="2">
    <source>
        <dbReference type="ARBA" id="ARBA00023002"/>
    </source>
</evidence>
<dbReference type="EMBL" id="QJNS01000182">
    <property type="protein sequence ID" value="RYO83723.1"/>
    <property type="molecule type" value="Genomic_DNA"/>
</dbReference>
<dbReference type="InterPro" id="IPR013785">
    <property type="entry name" value="Aldolase_TIM"/>
</dbReference>
<keyword evidence="7" id="KW-1185">Reference proteome</keyword>
<dbReference type="InterPro" id="IPR000262">
    <property type="entry name" value="FMN-dep_DH"/>
</dbReference>
<proteinExistence type="inferred from homology"/>
<dbReference type="InterPro" id="IPR012133">
    <property type="entry name" value="Alpha-hydoxy_acid_DH_FMN"/>
</dbReference>
<feature type="region of interest" description="Disordered" evidence="4">
    <location>
        <begin position="155"/>
        <end position="177"/>
    </location>
</feature>
<dbReference type="PANTHER" id="PTHR10578:SF75">
    <property type="entry name" value="L-LACTATE DEHYDROGENASE (AFU_ORTHOLOGUE AFUA_4G07050)"/>
    <property type="match status" value="1"/>
</dbReference>
<feature type="compositionally biased region" description="Low complexity" evidence="4">
    <location>
        <begin position="158"/>
        <end position="170"/>
    </location>
</feature>
<protein>
    <recommendedName>
        <fullName evidence="5">FMN hydroxy acid dehydrogenase domain-containing protein</fullName>
    </recommendedName>
</protein>
<comment type="similarity">
    <text evidence="3">Belongs to the FMN-dependent alpha-hydroxy acid dehydrogenase family.</text>
</comment>
<dbReference type="SUPFAM" id="SSF51395">
    <property type="entry name" value="FMN-linked oxidoreductases"/>
    <property type="match status" value="1"/>
</dbReference>
<gene>
    <name evidence="6" type="ORF">DL762_005999</name>
</gene>
<feature type="domain" description="FMN hydroxy acid dehydrogenase" evidence="5">
    <location>
        <begin position="32"/>
        <end position="438"/>
    </location>
</feature>
<dbReference type="PROSITE" id="PS51349">
    <property type="entry name" value="FMN_HYDROXY_ACID_DH_2"/>
    <property type="match status" value="1"/>
</dbReference>
<reference evidence="6 7" key="1">
    <citation type="submission" date="2018-06" db="EMBL/GenBank/DDBJ databases">
        <title>Complete Genomes of Monosporascus.</title>
        <authorList>
            <person name="Robinson A.J."/>
            <person name="Natvig D.O."/>
        </authorList>
    </citation>
    <scope>NUCLEOTIDE SEQUENCE [LARGE SCALE GENOMIC DNA]</scope>
    <source>
        <strain evidence="6 7">CBS 609.92</strain>
    </source>
</reference>
<evidence type="ECO:0000259" key="5">
    <source>
        <dbReference type="PROSITE" id="PS51349"/>
    </source>
</evidence>
<evidence type="ECO:0000256" key="1">
    <source>
        <dbReference type="ARBA" id="ARBA00001917"/>
    </source>
</evidence>
<dbReference type="Pfam" id="PF01070">
    <property type="entry name" value="FMN_dh"/>
    <property type="match status" value="1"/>
</dbReference>
<dbReference type="PIRSF" id="PIRSF000138">
    <property type="entry name" value="Al-hdrx_acd_dh"/>
    <property type="match status" value="1"/>
</dbReference>
<dbReference type="Proteomes" id="UP000294003">
    <property type="component" value="Unassembled WGS sequence"/>
</dbReference>
<keyword evidence="2" id="KW-0560">Oxidoreductase</keyword>
<evidence type="ECO:0000256" key="3">
    <source>
        <dbReference type="ARBA" id="ARBA00024042"/>
    </source>
</evidence>
<comment type="cofactor">
    <cofactor evidence="1">
        <name>FMN</name>
        <dbReference type="ChEBI" id="CHEBI:58210"/>
    </cofactor>
</comment>
<accession>A0ABY0H398</accession>
<name>A0ABY0H398_9PEZI</name>
<dbReference type="PANTHER" id="PTHR10578">
    <property type="entry name" value="S -2-HYDROXY-ACID OXIDASE-RELATED"/>
    <property type="match status" value="1"/>
</dbReference>
<organism evidence="6 7">
    <name type="scientific">Monosporascus cannonballus</name>
    <dbReference type="NCBI Taxonomy" id="155416"/>
    <lineage>
        <taxon>Eukaryota</taxon>
        <taxon>Fungi</taxon>
        <taxon>Dikarya</taxon>
        <taxon>Ascomycota</taxon>
        <taxon>Pezizomycotina</taxon>
        <taxon>Sordariomycetes</taxon>
        <taxon>Xylariomycetidae</taxon>
        <taxon>Xylariales</taxon>
        <taxon>Xylariales incertae sedis</taxon>
        <taxon>Monosporascus</taxon>
    </lineage>
</organism>